<evidence type="ECO:0000256" key="5">
    <source>
        <dbReference type="SAM" id="Phobius"/>
    </source>
</evidence>
<organism evidence="7 8">
    <name type="scientific">Prosthecobacter vanneervenii</name>
    <dbReference type="NCBI Taxonomy" id="48466"/>
    <lineage>
        <taxon>Bacteria</taxon>
        <taxon>Pseudomonadati</taxon>
        <taxon>Verrucomicrobiota</taxon>
        <taxon>Verrucomicrobiia</taxon>
        <taxon>Verrucomicrobiales</taxon>
        <taxon>Verrucomicrobiaceae</taxon>
        <taxon>Prosthecobacter</taxon>
    </lineage>
</organism>
<proteinExistence type="predicted"/>
<dbReference type="AlphaFoldDB" id="A0A7W8DI05"/>
<dbReference type="GO" id="GO:0005886">
    <property type="term" value="C:plasma membrane"/>
    <property type="evidence" value="ECO:0007669"/>
    <property type="project" value="TreeGrafter"/>
</dbReference>
<accession>A0A7W8DI05</accession>
<dbReference type="RefSeq" id="WP_184337276.1">
    <property type="nucleotide sequence ID" value="NZ_JACHIG010000001.1"/>
</dbReference>
<reference evidence="7 8" key="1">
    <citation type="submission" date="2020-08" db="EMBL/GenBank/DDBJ databases">
        <title>Genomic Encyclopedia of Type Strains, Phase IV (KMG-IV): sequencing the most valuable type-strain genomes for metagenomic binning, comparative biology and taxonomic classification.</title>
        <authorList>
            <person name="Goeker M."/>
        </authorList>
    </citation>
    <scope>NUCLEOTIDE SEQUENCE [LARGE SCALE GENOMIC DNA]</scope>
    <source>
        <strain evidence="7 8">DSM 12252</strain>
    </source>
</reference>
<dbReference type="EMBL" id="JACHIG010000001">
    <property type="protein sequence ID" value="MBB5030512.1"/>
    <property type="molecule type" value="Genomic_DNA"/>
</dbReference>
<dbReference type="Pfam" id="PF01957">
    <property type="entry name" value="NfeD"/>
    <property type="match status" value="1"/>
</dbReference>
<feature type="domain" description="NfeD-like C-terminal" evidence="6">
    <location>
        <begin position="104"/>
        <end position="154"/>
    </location>
</feature>
<keyword evidence="7" id="KW-0645">Protease</keyword>
<dbReference type="InterPro" id="IPR002810">
    <property type="entry name" value="NfeD-like_C"/>
</dbReference>
<evidence type="ECO:0000256" key="3">
    <source>
        <dbReference type="ARBA" id="ARBA00022989"/>
    </source>
</evidence>
<keyword evidence="8" id="KW-1185">Reference proteome</keyword>
<keyword evidence="3 5" id="KW-1133">Transmembrane helix</keyword>
<comment type="subcellular location">
    <subcellularLocation>
        <location evidence="1">Membrane</location>
        <topology evidence="1">Multi-pass membrane protein</topology>
    </subcellularLocation>
</comment>
<evidence type="ECO:0000256" key="1">
    <source>
        <dbReference type="ARBA" id="ARBA00004141"/>
    </source>
</evidence>
<name>A0A7W8DI05_9BACT</name>
<sequence length="156" mass="16576">MLASIAILALFGILLIVLETFLPGWVAGILGVVSISAAVWLGLTSEELVGWSTGQRVALVLAILVLSVAVIITWLRWFAVKFLRRALTLTTSIETPHAASVPPGSRGVALTQLRPLGRAEIHGHRFDVRCQSGLAEAGAPVEVIATEPGNLLVRII</sequence>
<dbReference type="GO" id="GO:0006508">
    <property type="term" value="P:proteolysis"/>
    <property type="evidence" value="ECO:0007669"/>
    <property type="project" value="UniProtKB-KW"/>
</dbReference>
<evidence type="ECO:0000256" key="4">
    <source>
        <dbReference type="ARBA" id="ARBA00023136"/>
    </source>
</evidence>
<comment type="caution">
    <text evidence="7">The sequence shown here is derived from an EMBL/GenBank/DDBJ whole genome shotgun (WGS) entry which is preliminary data.</text>
</comment>
<evidence type="ECO:0000256" key="2">
    <source>
        <dbReference type="ARBA" id="ARBA00022692"/>
    </source>
</evidence>
<dbReference type="PANTHER" id="PTHR33507:SF3">
    <property type="entry name" value="INNER MEMBRANE PROTEIN YBBJ"/>
    <property type="match status" value="1"/>
</dbReference>
<dbReference type="InterPro" id="IPR012340">
    <property type="entry name" value="NA-bd_OB-fold"/>
</dbReference>
<keyword evidence="4 5" id="KW-0472">Membrane</keyword>
<evidence type="ECO:0000313" key="8">
    <source>
        <dbReference type="Proteomes" id="UP000590740"/>
    </source>
</evidence>
<feature type="transmembrane region" description="Helical" evidence="5">
    <location>
        <begin position="57"/>
        <end position="79"/>
    </location>
</feature>
<dbReference type="PANTHER" id="PTHR33507">
    <property type="entry name" value="INNER MEMBRANE PROTEIN YBBJ"/>
    <property type="match status" value="1"/>
</dbReference>
<evidence type="ECO:0000259" key="6">
    <source>
        <dbReference type="Pfam" id="PF01957"/>
    </source>
</evidence>
<keyword evidence="7" id="KW-0378">Hydrolase</keyword>
<dbReference type="Gene3D" id="2.40.50.140">
    <property type="entry name" value="Nucleic acid-binding proteins"/>
    <property type="match status" value="1"/>
</dbReference>
<gene>
    <name evidence="7" type="ORF">HNQ65_000066</name>
</gene>
<dbReference type="Proteomes" id="UP000590740">
    <property type="component" value="Unassembled WGS sequence"/>
</dbReference>
<feature type="transmembrane region" description="Helical" evidence="5">
    <location>
        <begin position="7"/>
        <end position="37"/>
    </location>
</feature>
<dbReference type="GO" id="GO:0008233">
    <property type="term" value="F:peptidase activity"/>
    <property type="evidence" value="ECO:0007669"/>
    <property type="project" value="UniProtKB-KW"/>
</dbReference>
<keyword evidence="2 5" id="KW-0812">Transmembrane</keyword>
<dbReference type="InterPro" id="IPR052165">
    <property type="entry name" value="Membrane_assoc_protease"/>
</dbReference>
<protein>
    <submittedName>
        <fullName evidence="7">Membrane-bound serine protease (ClpP class)</fullName>
    </submittedName>
</protein>
<evidence type="ECO:0000313" key="7">
    <source>
        <dbReference type="EMBL" id="MBB5030512.1"/>
    </source>
</evidence>